<reference evidence="6" key="1">
    <citation type="submission" date="2023-07" db="EMBL/GenBank/DDBJ databases">
        <title>Conexibacter stalactiti sp. nov., isolated from stalactites in a lava cave and emended description of the genus Conexibacter.</title>
        <authorList>
            <person name="Lee S.D."/>
        </authorList>
    </citation>
    <scope>NUCLEOTIDE SEQUENCE [LARGE SCALE GENOMIC DNA]</scope>
    <source>
        <strain evidence="6">KCTC 39840</strain>
    </source>
</reference>
<evidence type="ECO:0000259" key="4">
    <source>
        <dbReference type="Pfam" id="PF13579"/>
    </source>
</evidence>
<dbReference type="InterPro" id="IPR028098">
    <property type="entry name" value="Glyco_trans_4-like_N"/>
</dbReference>
<dbReference type="PANTHER" id="PTHR45947:SF3">
    <property type="entry name" value="SULFOQUINOVOSYL TRANSFERASE SQD2"/>
    <property type="match status" value="1"/>
</dbReference>
<dbReference type="InterPro" id="IPR050194">
    <property type="entry name" value="Glycosyltransferase_grp1"/>
</dbReference>
<evidence type="ECO:0000256" key="3">
    <source>
        <dbReference type="SAM" id="MobiDB-lite"/>
    </source>
</evidence>
<dbReference type="Proteomes" id="UP001284601">
    <property type="component" value="Unassembled WGS sequence"/>
</dbReference>
<dbReference type="SUPFAM" id="SSF53756">
    <property type="entry name" value="UDP-Glycosyltransferase/glycogen phosphorylase"/>
    <property type="match status" value="1"/>
</dbReference>
<evidence type="ECO:0000256" key="1">
    <source>
        <dbReference type="ARBA" id="ARBA00022676"/>
    </source>
</evidence>
<dbReference type="CDD" id="cd03801">
    <property type="entry name" value="GT4_PimA-like"/>
    <property type="match status" value="1"/>
</dbReference>
<dbReference type="EMBL" id="JAWSTH010000007">
    <property type="protein sequence ID" value="MDW5593660.1"/>
    <property type="molecule type" value="Genomic_DNA"/>
</dbReference>
<protein>
    <submittedName>
        <fullName evidence="5">Glycosyltransferase</fullName>
    </submittedName>
</protein>
<dbReference type="InterPro" id="IPR029044">
    <property type="entry name" value="Nucleotide-diphossugar_trans"/>
</dbReference>
<evidence type="ECO:0000313" key="5">
    <source>
        <dbReference type="EMBL" id="MDW5593660.1"/>
    </source>
</evidence>
<reference evidence="5 6" key="2">
    <citation type="submission" date="2023-10" db="EMBL/GenBank/DDBJ databases">
        <authorList>
            <person name="Han X.F."/>
        </authorList>
    </citation>
    <scope>NUCLEOTIDE SEQUENCE [LARGE SCALE GENOMIC DNA]</scope>
    <source>
        <strain evidence="5 6">KCTC 39840</strain>
    </source>
</reference>
<feature type="domain" description="Glycosyltransferase subfamily 4-like N-terminal" evidence="4">
    <location>
        <begin position="151"/>
        <end position="333"/>
    </location>
</feature>
<dbReference type="RefSeq" id="WP_318595919.1">
    <property type="nucleotide sequence ID" value="NZ_JAWSTH010000007.1"/>
</dbReference>
<proteinExistence type="predicted"/>
<accession>A0ABU4HM69</accession>
<keyword evidence="2" id="KW-0808">Transferase</keyword>
<evidence type="ECO:0000256" key="2">
    <source>
        <dbReference type="ARBA" id="ARBA00022679"/>
    </source>
</evidence>
<dbReference type="PANTHER" id="PTHR45947">
    <property type="entry name" value="SULFOQUINOVOSYL TRANSFERASE SQD2"/>
    <property type="match status" value="1"/>
</dbReference>
<dbReference type="Gene3D" id="3.90.550.10">
    <property type="entry name" value="Spore Coat Polysaccharide Biosynthesis Protein SpsA, Chain A"/>
    <property type="match status" value="1"/>
</dbReference>
<comment type="caution">
    <text evidence="5">The sequence shown here is derived from an EMBL/GenBank/DDBJ whole genome shotgun (WGS) entry which is preliminary data.</text>
</comment>
<dbReference type="Gene3D" id="3.40.50.2000">
    <property type="entry name" value="Glycogen Phosphorylase B"/>
    <property type="match status" value="2"/>
</dbReference>
<keyword evidence="1" id="KW-0328">Glycosyltransferase</keyword>
<name>A0ABU4HM69_9ACTN</name>
<organism evidence="5 6">
    <name type="scientific">Conexibacter stalactiti</name>
    <dbReference type="NCBI Taxonomy" id="1940611"/>
    <lineage>
        <taxon>Bacteria</taxon>
        <taxon>Bacillati</taxon>
        <taxon>Actinomycetota</taxon>
        <taxon>Thermoleophilia</taxon>
        <taxon>Solirubrobacterales</taxon>
        <taxon>Conexibacteraceae</taxon>
        <taxon>Conexibacter</taxon>
    </lineage>
</organism>
<feature type="region of interest" description="Disordered" evidence="3">
    <location>
        <begin position="705"/>
        <end position="726"/>
    </location>
</feature>
<gene>
    <name evidence="5" type="ORF">R7226_04890</name>
</gene>
<dbReference type="Pfam" id="PF13579">
    <property type="entry name" value="Glyco_trans_4_4"/>
    <property type="match status" value="1"/>
</dbReference>
<evidence type="ECO:0000313" key="6">
    <source>
        <dbReference type="Proteomes" id="UP001284601"/>
    </source>
</evidence>
<dbReference type="SUPFAM" id="SSF53448">
    <property type="entry name" value="Nucleotide-diphospho-sugar transferases"/>
    <property type="match status" value="1"/>
</dbReference>
<sequence>MNWDEPLAIAERLAASLGGAVVTDPVEAGDGDVLLATAEQLGAPARAAATVIAGSAAEASSAGLTALRERVEAHGLATALATFAAAPGQPGAELPLVVAAPPGSPQVPELLAAGPHSLALDATVETATITAADAPARVCVVSFEASGMTGGGIGTAATSLAESLARGGHDVTLLFTGWQEAGAETSNERWRRHYAERDVRLEVIRAPGGGSVKNLHYPARVSYEVYCWLRDEQPFDVVHLPENMGHGAYAQLAKRQGAAFARTTFAIGTHGPTRWAAEANRVALTREEFLVNEALERVSVALADVLLGPSRYLHRYMREHGWTLPDRVHVQPYATPAAVRPSTTRVPRAVRARSNGGAAVAAPGHPASADAATLPDEIVFFGRIETRKGVVTLCDALDLLAARDDLPRFSVTFLGPVAEVLGQPADAYVAERAERWPWGCEVVSDRDQQGAAEYLARPGVLAAMPSLVDNAPNTVSEAIALGVPFVAAQSGGSGELIDARQRDDHMFAAAGPPLPVPLTAPTVAVDPAPLAELLAHRLTTPVAPARPPATTAAVDAAYDRWHRAVRRTNDVAEEAPGAAAPALPTVTACLLFDGDEELLAEQLAALRDGDGVELVVADLRAADVTGAGPVADGVTVVRPARPGHAADARTAALEASSGELFALVPVGDVPLPSFADGLRRAVAATEADLCACAVLDQLGGADGAVADDEGRDGTGSDGPDGVAAADGDERDAAWHAFVPLPGPPLAGLDGAAFTAGPYAIRRAALERLGGFAADADGDEVDDELLNRAVAAGLRLQVVPEPLAAKRRPGRWAGFRADWPRVTNEPPYDAEQWLRVERPLAADGTLASGDLTGLLRGARGERAQLRAVVEEQREVYEARLAEHRAWIDDLEGKAARWRADQEVLLAEIKALKDESGRLRALNAELSQSAAQLAVRTVRDVGKQVRRRVNR</sequence>
<dbReference type="Pfam" id="PF13692">
    <property type="entry name" value="Glyco_trans_1_4"/>
    <property type="match status" value="1"/>
</dbReference>
<keyword evidence="6" id="KW-1185">Reference proteome</keyword>